<dbReference type="OMA" id="MRPDVHG"/>
<dbReference type="GO" id="GO:1990904">
    <property type="term" value="C:ribonucleoprotein complex"/>
    <property type="evidence" value="ECO:0007669"/>
    <property type="project" value="UniProtKB-KW"/>
</dbReference>
<dbReference type="Pfam" id="PF01092">
    <property type="entry name" value="Ribosomal_S6e"/>
    <property type="match status" value="1"/>
</dbReference>
<evidence type="ECO:0000256" key="4">
    <source>
        <dbReference type="HAMAP-Rule" id="MF_00512"/>
    </source>
</evidence>
<dbReference type="HAMAP" id="MF_00512">
    <property type="entry name" value="Ribosomal_eS6"/>
    <property type="match status" value="1"/>
</dbReference>
<protein>
    <recommendedName>
        <fullName evidence="4">Small ribosomal subunit protein eS6</fullName>
    </recommendedName>
</protein>
<name>A0A3G3IER1_9ARCH</name>
<dbReference type="InterPro" id="IPR018282">
    <property type="entry name" value="Ribosomal_eS6_CS"/>
</dbReference>
<dbReference type="RefSeq" id="WP_015504016.1">
    <property type="nucleotide sequence ID" value="NZ_CAYARL010000008.1"/>
</dbReference>
<dbReference type="PROSITE" id="PS00578">
    <property type="entry name" value="RIBOSOMAL_S6E"/>
    <property type="match status" value="1"/>
</dbReference>
<evidence type="ECO:0000256" key="1">
    <source>
        <dbReference type="ARBA" id="ARBA00009312"/>
    </source>
</evidence>
<evidence type="ECO:0000256" key="3">
    <source>
        <dbReference type="ARBA" id="ARBA00023274"/>
    </source>
</evidence>
<dbReference type="InterPro" id="IPR020924">
    <property type="entry name" value="Ribosomal_eS6_arc"/>
</dbReference>
<dbReference type="GO" id="GO:0005840">
    <property type="term" value="C:ribosome"/>
    <property type="evidence" value="ECO:0007669"/>
    <property type="project" value="UniProtKB-KW"/>
</dbReference>
<dbReference type="GO" id="GO:0006412">
    <property type="term" value="P:translation"/>
    <property type="evidence" value="ECO:0007669"/>
    <property type="project" value="UniProtKB-UniRule"/>
</dbReference>
<keyword evidence="3 4" id="KW-0687">Ribonucleoprotein</keyword>
<evidence type="ECO:0000313" key="5">
    <source>
        <dbReference type="EMBL" id="AYQ54307.1"/>
    </source>
</evidence>
<dbReference type="EMBL" id="CP017686">
    <property type="protein sequence ID" value="AYQ54307.1"/>
    <property type="molecule type" value="Genomic_DNA"/>
</dbReference>
<dbReference type="SMART" id="SM01405">
    <property type="entry name" value="Ribosomal_S6e"/>
    <property type="match status" value="1"/>
</dbReference>
<dbReference type="GeneID" id="41320910"/>
<dbReference type="AlphaFoldDB" id="A0A3G3IER1"/>
<dbReference type="InterPro" id="IPR001377">
    <property type="entry name" value="Ribosomal_eS6"/>
</dbReference>
<proteinExistence type="inferred from homology"/>
<evidence type="ECO:0000313" key="6">
    <source>
        <dbReference type="Proteomes" id="UP000273278"/>
    </source>
</evidence>
<dbReference type="Proteomes" id="UP000273278">
    <property type="component" value="Chromosome"/>
</dbReference>
<gene>
    <name evidence="4" type="primary">rps6e</name>
    <name evidence="5" type="ORF">BKD89_00530</name>
</gene>
<comment type="similarity">
    <text evidence="1 4">Belongs to the eukaryotic ribosomal protein eS6 family.</text>
</comment>
<evidence type="ECO:0000256" key="2">
    <source>
        <dbReference type="ARBA" id="ARBA00022980"/>
    </source>
</evidence>
<dbReference type="NCBIfam" id="NF003294">
    <property type="entry name" value="PRK04290.1-3"/>
    <property type="match status" value="1"/>
</dbReference>
<accession>A0A3G3IER1</accession>
<dbReference type="PANTHER" id="PTHR11502">
    <property type="entry name" value="40S RIBOSOMAL PROTEIN S6"/>
    <property type="match status" value="1"/>
</dbReference>
<organism evidence="5 6">
    <name type="scientific">Methanomethylophilus alvi</name>
    <dbReference type="NCBI Taxonomy" id="1291540"/>
    <lineage>
        <taxon>Archaea</taxon>
        <taxon>Methanobacteriati</taxon>
        <taxon>Thermoplasmatota</taxon>
        <taxon>Thermoplasmata</taxon>
        <taxon>Methanomassiliicoccales</taxon>
        <taxon>Methanomethylophilaceae</taxon>
        <taxon>Methanomethylophilus</taxon>
    </lineage>
</organism>
<sequence>MADFKAIVNDVKTGKSYNVAVSGHHANSLDGKNIGEIVDGIFVGLPGYKLKITGGSDKTGTPMRADLPGKKRVKLLLSDGLGFHERYPGERKRVAARGSTISSETVQINMAVTEYGPKPIEELLAGDGEEKKE</sequence>
<reference evidence="5 6" key="1">
    <citation type="submission" date="2016-10" db="EMBL/GenBank/DDBJ databases">
        <title>Complete genome of the TMA-utilizing, human hosted archaeon Methanomethylophilus alvus Gen. nov, sp. nov., strain Mx-05, derived from a pure culture.</title>
        <authorList>
            <person name="Brugere J.-F."/>
            <person name="Ben Hania W."/>
            <person name="Chaudhary P.P."/>
            <person name="Gaci N."/>
            <person name="Borrel G."/>
            <person name="Cao Van Tuat L."/>
            <person name="Fardeau M.-L."/>
            <person name="Harris H.M.B."/>
            <person name="O'Toole P.W."/>
            <person name="Ollivier B."/>
        </authorList>
    </citation>
    <scope>NUCLEOTIDE SEQUENCE [LARGE SCALE GENOMIC DNA]</scope>
    <source>
        <strain evidence="5 6">Mx-05</strain>
    </source>
</reference>
<dbReference type="GO" id="GO:0003735">
    <property type="term" value="F:structural constituent of ribosome"/>
    <property type="evidence" value="ECO:0007669"/>
    <property type="project" value="InterPro"/>
</dbReference>
<keyword evidence="2 4" id="KW-0689">Ribosomal protein</keyword>